<dbReference type="OrthoDB" id="2059845at2"/>
<accession>A0A245ZWH7</accession>
<dbReference type="EMBL" id="NBBI01000001">
    <property type="protein sequence ID" value="OWK34085.1"/>
    <property type="molecule type" value="Genomic_DNA"/>
</dbReference>
<evidence type="ECO:0000313" key="1">
    <source>
        <dbReference type="EMBL" id="OWK34085.1"/>
    </source>
</evidence>
<comment type="caution">
    <text evidence="1">The sequence shown here is derived from an EMBL/GenBank/DDBJ whole genome shotgun (WGS) entry which is preliminary data.</text>
</comment>
<evidence type="ECO:0008006" key="3">
    <source>
        <dbReference type="Google" id="ProtNLM"/>
    </source>
</evidence>
<sequence>MSDTAFKARVYIAARFSRRAECNALGHELAARGAIITSRWTKPNSDHVMPSGLSAQAEDSERQRFALEDVDDVLAATWMVSLMEEPRSNGRGGRHVEFGIAVALGHRLTIIGPRETVFHHLPSVEHFETIEQFLASLPEVAA</sequence>
<protein>
    <recommendedName>
        <fullName evidence="3">Nucleoside 2-deoxyribosyltransferase</fullName>
    </recommendedName>
</protein>
<keyword evidence="2" id="KW-1185">Reference proteome</keyword>
<evidence type="ECO:0000313" key="2">
    <source>
        <dbReference type="Proteomes" id="UP000197290"/>
    </source>
</evidence>
<name>A0A245ZWH7_9SPHN</name>
<organism evidence="1 2">
    <name type="scientific">Sphingomonas dokdonensis</name>
    <dbReference type="NCBI Taxonomy" id="344880"/>
    <lineage>
        <taxon>Bacteria</taxon>
        <taxon>Pseudomonadati</taxon>
        <taxon>Pseudomonadota</taxon>
        <taxon>Alphaproteobacteria</taxon>
        <taxon>Sphingomonadales</taxon>
        <taxon>Sphingomonadaceae</taxon>
        <taxon>Sphingomonas</taxon>
    </lineage>
</organism>
<dbReference type="Proteomes" id="UP000197290">
    <property type="component" value="Unassembled WGS sequence"/>
</dbReference>
<dbReference type="AlphaFoldDB" id="A0A245ZWH7"/>
<gene>
    <name evidence="1" type="ORF">SPDO_09760</name>
</gene>
<dbReference type="RefSeq" id="WP_088366245.1">
    <property type="nucleotide sequence ID" value="NZ_NBBI01000001.1"/>
</dbReference>
<proteinExistence type="predicted"/>
<reference evidence="1 2" key="1">
    <citation type="submission" date="2017-03" db="EMBL/GenBank/DDBJ databases">
        <title>Genome sequence of Sphingomonas dokdonensis DSM 21029.</title>
        <authorList>
            <person name="Poehlein A."/>
            <person name="Wuebbeler J.H."/>
            <person name="Steinbuechel A."/>
            <person name="Daniel R."/>
        </authorList>
    </citation>
    <scope>NUCLEOTIDE SEQUENCE [LARGE SCALE GENOMIC DNA]</scope>
    <source>
        <strain evidence="1 2">DSM 21029</strain>
    </source>
</reference>